<organism evidence="2 3">
    <name type="scientific">Rhizobium soli</name>
    <dbReference type="NCBI Taxonomy" id="424798"/>
    <lineage>
        <taxon>Bacteria</taxon>
        <taxon>Pseudomonadati</taxon>
        <taxon>Pseudomonadota</taxon>
        <taxon>Alphaproteobacteria</taxon>
        <taxon>Hyphomicrobiales</taxon>
        <taxon>Rhizobiaceae</taxon>
        <taxon>Rhizobium/Agrobacterium group</taxon>
        <taxon>Rhizobium</taxon>
    </lineage>
</organism>
<accession>A0A7X0MRW4</accession>
<feature type="chain" id="PRO_5031389351" evidence="1">
    <location>
        <begin position="26"/>
        <end position="164"/>
    </location>
</feature>
<evidence type="ECO:0000313" key="2">
    <source>
        <dbReference type="EMBL" id="MBB6508741.1"/>
    </source>
</evidence>
<gene>
    <name evidence="2" type="ORF">F4695_002090</name>
</gene>
<proteinExistence type="predicted"/>
<comment type="caution">
    <text evidence="2">The sequence shown here is derived from an EMBL/GenBank/DDBJ whole genome shotgun (WGS) entry which is preliminary data.</text>
</comment>
<keyword evidence="1" id="KW-0732">Signal</keyword>
<name>A0A7X0MRW4_9HYPH</name>
<protein>
    <submittedName>
        <fullName evidence="2">Uncharacterized protein</fullName>
    </submittedName>
</protein>
<feature type="signal peptide" evidence="1">
    <location>
        <begin position="1"/>
        <end position="25"/>
    </location>
</feature>
<sequence length="164" mass="18108">MISHRIKPLVIAAAVLAAFASVASAADRRHHHQGYADRGYDRGHRHQFVENNRWDRQGDGRRNRPAEINRMTRTYASGRFDRGSSSFTRGIDTYAGSIQAYSVPGNGTYLVRDDIYWPQQEGRSLVLAPKAKVIDVAQEMGGNAVASNKSCSFEAGVCVIRGGR</sequence>
<dbReference type="RefSeq" id="WP_184654593.1">
    <property type="nucleotide sequence ID" value="NZ_JACHBU010000003.1"/>
</dbReference>
<evidence type="ECO:0000313" key="3">
    <source>
        <dbReference type="Proteomes" id="UP000585437"/>
    </source>
</evidence>
<dbReference type="AlphaFoldDB" id="A0A7X0MRW4"/>
<dbReference type="EMBL" id="JACHBU010000003">
    <property type="protein sequence ID" value="MBB6508741.1"/>
    <property type="molecule type" value="Genomic_DNA"/>
</dbReference>
<evidence type="ECO:0000256" key="1">
    <source>
        <dbReference type="SAM" id="SignalP"/>
    </source>
</evidence>
<reference evidence="2 3" key="1">
    <citation type="submission" date="2020-08" db="EMBL/GenBank/DDBJ databases">
        <title>The Agave Microbiome: Exploring the role of microbial communities in plant adaptations to desert environments.</title>
        <authorList>
            <person name="Partida-Martinez L.P."/>
        </authorList>
    </citation>
    <scope>NUCLEOTIDE SEQUENCE [LARGE SCALE GENOMIC DNA]</scope>
    <source>
        <strain evidence="2 3">AS3.12</strain>
    </source>
</reference>
<dbReference type="Proteomes" id="UP000585437">
    <property type="component" value="Unassembled WGS sequence"/>
</dbReference>
<keyword evidence="3" id="KW-1185">Reference proteome</keyword>